<evidence type="ECO:0000256" key="3">
    <source>
        <dbReference type="ARBA" id="ARBA00012744"/>
    </source>
</evidence>
<evidence type="ECO:0000256" key="4">
    <source>
        <dbReference type="ARBA" id="ARBA00022729"/>
    </source>
</evidence>
<dbReference type="RefSeq" id="WP_224138966.1">
    <property type="nucleotide sequence ID" value="NZ_JAIQUM010000018.1"/>
</dbReference>
<evidence type="ECO:0000259" key="11">
    <source>
        <dbReference type="Pfam" id="PF22888"/>
    </source>
</evidence>
<dbReference type="EC" id="3.2.1.21" evidence="3"/>
<dbReference type="Pfam" id="PF00933">
    <property type="entry name" value="Glyco_hydro_3"/>
    <property type="match status" value="1"/>
</dbReference>
<dbReference type="InterPro" id="IPR036881">
    <property type="entry name" value="Glyco_hydro_3_C_sf"/>
</dbReference>
<evidence type="ECO:0000259" key="9">
    <source>
        <dbReference type="Pfam" id="PF00933"/>
    </source>
</evidence>
<dbReference type="GO" id="GO:0016787">
    <property type="term" value="F:hydrolase activity"/>
    <property type="evidence" value="ECO:0007669"/>
    <property type="project" value="UniProtKB-KW"/>
</dbReference>
<dbReference type="PRINTS" id="PR00133">
    <property type="entry name" value="GLHYDRLASE3"/>
</dbReference>
<evidence type="ECO:0000313" key="12">
    <source>
        <dbReference type="EMBL" id="MBZ5750686.1"/>
    </source>
</evidence>
<protein>
    <recommendedName>
        <fullName evidence="3">beta-glucosidase</fullName>
        <ecNumber evidence="3">3.2.1.21</ecNumber>
    </recommendedName>
</protein>
<keyword evidence="6" id="KW-0326">Glycosidase</keyword>
<dbReference type="InterPro" id="IPR054470">
    <property type="entry name" value="FIMAH_dom"/>
</dbReference>
<dbReference type="Gene3D" id="3.40.50.1700">
    <property type="entry name" value="Glycoside hydrolase family 3 C-terminal domain"/>
    <property type="match status" value="2"/>
</dbReference>
<evidence type="ECO:0000256" key="6">
    <source>
        <dbReference type="ARBA" id="ARBA00023295"/>
    </source>
</evidence>
<feature type="region of interest" description="Disordered" evidence="7">
    <location>
        <begin position="41"/>
        <end position="62"/>
    </location>
</feature>
<dbReference type="InterPro" id="IPR051915">
    <property type="entry name" value="Cellulose_Degrad_GH3"/>
</dbReference>
<dbReference type="PANTHER" id="PTHR30620">
    <property type="entry name" value="PERIPLASMIC BETA-GLUCOSIDASE-RELATED"/>
    <property type="match status" value="1"/>
</dbReference>
<feature type="domain" description="Glycoside hydrolase family 3 C-terminal" evidence="10">
    <location>
        <begin position="514"/>
        <end position="710"/>
    </location>
</feature>
<sequence length="798" mass="86902">MASVVKKIRKGKKLRKVMTATLALSLLAPVMVPQASAANSNEDLGYVEPGTNTNPGDSGANTNTYRVLANKKTGQPEIEAANKGVLKVKGLQFRDLDGDKSLDTYEDWRNPVKKRVADLVSKMTLAEKAGLMLINTHTPIANPTDGRYVLDNDPLIVQKNMRYVIFRQTPTVDVIAKYTNQLQELGEASRLGIPVVVTSNPRNHASTDYTNISASEGQHSFWPGPLGFAAAGDEEAVGEFSEIAAQEWRAAGIRKVYGYTADIATDPLWARIEDTFGEDPKVASDMIYNVIKGFQGDKLGTDSVAITVKHFPGGGARDNGLDPHFVEGKFNPYPTEGSMLKYHIPPFKAAIKADVSSIMPYYAYPSNDSADQGLPWFSKDQQFEEVGFALNKAILDGFLRGKLGFKGYVNSDTGAVGNNAWGAEFLTPVEKVAKAINAGTDIISGSSDPSLIVKAVEQGLLKESVVNESVSLLLTEMMNLGLFEDPYVDPQHALDVVANPKAQELAYEAHLKSIVLLRNDNNLLPLNDAKLKNVKLYVEMFPGGTDGASTKGLIETIKKHDPTITITNKLEEATHAYIYVKPVQSNWDNNPRITVGPETGITNVDRIISIQKAVPTITAVNMTNPWVLDQIEPNAAAFISTFGTKAEAIVDVIRGDFNPTGKLPFALPASMAAVDNEVGDVPSFAPEEDASYAYLAKSGDAYAYNFGLSYDSKDGQTTISELKQLINEKLSKHGYQKSLLNQIEKAEKYLASGKTARAISTLNDTKKKVDKLPKKHVTNEVKQEINQAIDEVIANLKK</sequence>
<accession>A0ABS7URB8</accession>
<feature type="compositionally biased region" description="Polar residues" evidence="7">
    <location>
        <begin position="50"/>
        <end position="62"/>
    </location>
</feature>
<keyword evidence="4 8" id="KW-0732">Signal</keyword>
<proteinExistence type="inferred from homology"/>
<evidence type="ECO:0000259" key="10">
    <source>
        <dbReference type="Pfam" id="PF01915"/>
    </source>
</evidence>
<keyword evidence="13" id="KW-1185">Reference proteome</keyword>
<dbReference type="InterPro" id="IPR002772">
    <property type="entry name" value="Glyco_hydro_3_C"/>
</dbReference>
<feature type="signal peptide" evidence="8">
    <location>
        <begin position="1"/>
        <end position="37"/>
    </location>
</feature>
<reference evidence="12" key="1">
    <citation type="submission" date="2024-05" db="EMBL/GenBank/DDBJ databases">
        <title>Metabacillus sp. nov., isolated from the rhizosphere soil of tomato plants.</title>
        <authorList>
            <person name="Ma R."/>
        </authorList>
    </citation>
    <scope>NUCLEOTIDE SEQUENCE</scope>
    <source>
        <strain evidence="12">DBTR6</strain>
    </source>
</reference>
<keyword evidence="5 12" id="KW-0378">Hydrolase</keyword>
<dbReference type="PANTHER" id="PTHR30620:SF16">
    <property type="entry name" value="LYSOSOMAL BETA GLUCOSIDASE"/>
    <property type="match status" value="1"/>
</dbReference>
<dbReference type="InterPro" id="IPR017853">
    <property type="entry name" value="GH"/>
</dbReference>
<evidence type="ECO:0000313" key="13">
    <source>
        <dbReference type="Proteomes" id="UP001165287"/>
    </source>
</evidence>
<evidence type="ECO:0000256" key="7">
    <source>
        <dbReference type="SAM" id="MobiDB-lite"/>
    </source>
</evidence>
<gene>
    <name evidence="12" type="ORF">K9V48_10575</name>
</gene>
<organism evidence="12 13">
    <name type="scientific">Metabacillus rhizolycopersici</name>
    <dbReference type="NCBI Taxonomy" id="2875709"/>
    <lineage>
        <taxon>Bacteria</taxon>
        <taxon>Bacillati</taxon>
        <taxon>Bacillota</taxon>
        <taxon>Bacilli</taxon>
        <taxon>Bacillales</taxon>
        <taxon>Bacillaceae</taxon>
        <taxon>Metabacillus</taxon>
    </lineage>
</organism>
<dbReference type="EMBL" id="JAIQUM010000018">
    <property type="protein sequence ID" value="MBZ5750686.1"/>
    <property type="molecule type" value="Genomic_DNA"/>
</dbReference>
<dbReference type="Pfam" id="PF01915">
    <property type="entry name" value="Glyco_hydro_3_C"/>
    <property type="match status" value="1"/>
</dbReference>
<evidence type="ECO:0000256" key="8">
    <source>
        <dbReference type="SAM" id="SignalP"/>
    </source>
</evidence>
<dbReference type="SUPFAM" id="SSF51445">
    <property type="entry name" value="(Trans)glycosidases"/>
    <property type="match status" value="1"/>
</dbReference>
<evidence type="ECO:0000256" key="5">
    <source>
        <dbReference type="ARBA" id="ARBA00022801"/>
    </source>
</evidence>
<dbReference type="InterPro" id="IPR036962">
    <property type="entry name" value="Glyco_hydro_3_N_sf"/>
</dbReference>
<feature type="domain" description="Glycoside hydrolase family 3 N-terminal" evidence="9">
    <location>
        <begin position="175"/>
        <end position="472"/>
    </location>
</feature>
<dbReference type="Proteomes" id="UP001165287">
    <property type="component" value="Unassembled WGS sequence"/>
</dbReference>
<evidence type="ECO:0000256" key="1">
    <source>
        <dbReference type="ARBA" id="ARBA00000448"/>
    </source>
</evidence>
<comment type="caution">
    <text evidence="12">The sequence shown here is derived from an EMBL/GenBank/DDBJ whole genome shotgun (WGS) entry which is preliminary data.</text>
</comment>
<name>A0ABS7URB8_9BACI</name>
<comment type="similarity">
    <text evidence="2">Belongs to the glycosyl hydrolase 3 family.</text>
</comment>
<feature type="domain" description="FIMAH" evidence="11">
    <location>
        <begin position="728"/>
        <end position="794"/>
    </location>
</feature>
<dbReference type="SUPFAM" id="SSF52279">
    <property type="entry name" value="Beta-D-glucan exohydrolase, C-terminal domain"/>
    <property type="match status" value="1"/>
</dbReference>
<comment type="catalytic activity">
    <reaction evidence="1">
        <text>Hydrolysis of terminal, non-reducing beta-D-glucosyl residues with release of beta-D-glucose.</text>
        <dbReference type="EC" id="3.2.1.21"/>
    </reaction>
</comment>
<dbReference type="Gene3D" id="3.20.20.300">
    <property type="entry name" value="Glycoside hydrolase, family 3, N-terminal domain"/>
    <property type="match status" value="1"/>
</dbReference>
<dbReference type="InterPro" id="IPR001764">
    <property type="entry name" value="Glyco_hydro_3_N"/>
</dbReference>
<dbReference type="Pfam" id="PF22888">
    <property type="entry name" value="FIMAH"/>
    <property type="match status" value="1"/>
</dbReference>
<evidence type="ECO:0000256" key="2">
    <source>
        <dbReference type="ARBA" id="ARBA00005336"/>
    </source>
</evidence>
<feature type="chain" id="PRO_5045129361" description="beta-glucosidase" evidence="8">
    <location>
        <begin position="38"/>
        <end position="798"/>
    </location>
</feature>